<evidence type="ECO:0000313" key="5">
    <source>
        <dbReference type="Proteomes" id="UP000812440"/>
    </source>
</evidence>
<protein>
    <recommendedName>
        <fullName evidence="3">SAM domain-containing protein</fullName>
    </recommendedName>
</protein>
<keyword evidence="1" id="KW-0175">Coiled coil</keyword>
<dbReference type="InterPro" id="IPR001660">
    <property type="entry name" value="SAM"/>
</dbReference>
<evidence type="ECO:0000259" key="3">
    <source>
        <dbReference type="PROSITE" id="PS50105"/>
    </source>
</evidence>
<dbReference type="Gene3D" id="1.25.40.10">
    <property type="entry name" value="Tetratricopeptide repeat domain"/>
    <property type="match status" value="1"/>
</dbReference>
<dbReference type="OrthoDB" id="2337140at2759"/>
<dbReference type="EMBL" id="JAACNH010000005">
    <property type="protein sequence ID" value="KAG8443143.1"/>
    <property type="molecule type" value="Genomic_DNA"/>
</dbReference>
<evidence type="ECO:0000256" key="2">
    <source>
        <dbReference type="SAM" id="MobiDB-lite"/>
    </source>
</evidence>
<feature type="region of interest" description="Disordered" evidence="2">
    <location>
        <begin position="77"/>
        <end position="115"/>
    </location>
</feature>
<reference evidence="4" key="1">
    <citation type="thesis" date="2020" institute="ProQuest LLC" country="789 East Eisenhower Parkway, Ann Arbor, MI, USA">
        <title>Comparative Genomics and Chromosome Evolution.</title>
        <authorList>
            <person name="Mudd A.B."/>
        </authorList>
    </citation>
    <scope>NUCLEOTIDE SEQUENCE</scope>
    <source>
        <strain evidence="4">Female2</strain>
        <tissue evidence="4">Blood</tissue>
    </source>
</reference>
<dbReference type="PANTHER" id="PTHR16155">
    <property type="entry name" value="DED DOMAIN-CONTAINING PROTEIN"/>
    <property type="match status" value="1"/>
</dbReference>
<accession>A0A8T2JHU7</accession>
<feature type="coiled-coil region" evidence="1">
    <location>
        <begin position="1086"/>
        <end position="1113"/>
    </location>
</feature>
<sequence>MELPTKVEDWTKDDVKHWVTENLKFGVDEGEILYKQNVNGEVLKILSIKHLTDVGITLGSAVLITDRIKKYSENVKTGSNFMDNQKNETKKKKNQKKGDKDLEERTHGETNETKCNDKAASTKANIDIDSTSNVTCAPYPFDCTHECKMYTQHHFLQPESGISNYIDPVHEYKAFTNTENATEMDKKMKFCNEVFRFAAACMNVRTNGTIHFGVRDKPHGEIIGIVIDKSNYGKYFEQMISKYFTENQLSIAKNCIRPPRFVDVLYQQNTHSDLVVLEVDVVPNFSFCNTQIFSTYQQELIGNTWKISKVKRCFIRDGESSRDILANAQHNEADIKEFYSNVKLRDNARKMAEENYKIKQRQKRDEGPMLVSLITGNRGLIDNSYYKWYILVTNKYHYQIENVNSEALEELKLYQQTSWIFCNGRTDLDCKNYDPLTYSQWHKEKAAGVRKLITFLSRKDIMERGKFLVIFLLLSPVEDPADPMIEVFSTFYQELNGIDDILCICEKEQIFVKWTDLLRSRCIEPEEMEKRCIYNLGIEKVNGTLLKLKSTKQSSCRFLPSSGSSSTVLQRKCEDLMSTLDILCSNQCQDTEIEKNESEFSTFRRIQEEQFYRGGKASWWNFYFSMKYYTGPFIKRDIHDQLIQLIESSSQCDKQISVKVITLYHNPGCGGSTSGMHVLWELREKFRCATLQRKSDEFANIAIDVTELATYGSPNSTDYFPVLLLIDDYEEEENVYILQNSIISEISAKGIRYGKPVVIILNCMRSQKSEQSSKSNCTESVALVHKLSPKEQRAFETKLKEIEKEHKKPDDFYSFMIMKSNFDKEYIQNVVRNTLKGLNTSSKEAQLISFLALLNKYVKDSTISASMCEVFLGITARIGYLRYESIEEKMRNYFSIILQTEVEEYGRYQGLRIIHPLIASCCVEELKKSYGINQSKIMKELLNTNIFYDYGIGRDIISQNIQSMLLTRQRKEHGDETDTLFSPLIEELHKEEGSVSVERVLREGSHRFTQNPFICQALARHFYIRERNFDSAFHWAKKAKNIAPSNSFILDTLGQIYKTQLKKQIDDQNKNSAISAQLLKILLETAKSASEAFKECQKQAEKTEAERELMESTKTKRYNVYNTAGYLGQIEVCLYTVDILFKLTSFHTKNVLSKKHLVQFLSGECDTSTCSSCSASGEELYNVLRDYQGFLTKIKPHLMNAFNFFKVYFVYLKPRNILKEGAEYKIRKKVSDLFEQYTQTFGEFDLKEINERIRQNGISVLSRGEIRFFLESFEGDSFPGILKYLTGHDNDVKNMEKIVKTQGYLLSVRPDQDNLRTQQNYILANIVLCCILPNSNEIKTAETLKRYLREILEKVGNSHRDFEPYFLASMLFWPQNLHELDNDSKHLAKYVACMGKYFKKQYRRLLWAKQPIAHFYLGKENGLKRLIHKGKIDQCFSRVHPSDLNSLWQSGDIWKEREVRDLLVRVNGRTEGNWIYVECGKQQEIPIRPAHLGQLRNGKSIERVSFYLGFSIEGLIAYNIESN</sequence>
<dbReference type="PROSITE" id="PS50105">
    <property type="entry name" value="SAM_DOMAIN"/>
    <property type="match status" value="1"/>
</dbReference>
<name>A0A8T2JHU7_9PIPI</name>
<keyword evidence="5" id="KW-1185">Reference proteome</keyword>
<dbReference type="Proteomes" id="UP000812440">
    <property type="component" value="Chromosome 6"/>
</dbReference>
<dbReference type="GO" id="GO:0005737">
    <property type="term" value="C:cytoplasm"/>
    <property type="evidence" value="ECO:0007669"/>
    <property type="project" value="TreeGrafter"/>
</dbReference>
<dbReference type="Gene3D" id="1.10.150.50">
    <property type="entry name" value="Transcription Factor, Ets-1"/>
    <property type="match status" value="1"/>
</dbReference>
<dbReference type="SUPFAM" id="SSF47769">
    <property type="entry name" value="SAM/Pointed domain"/>
    <property type="match status" value="1"/>
</dbReference>
<feature type="domain" description="SAM" evidence="3">
    <location>
        <begin position="10"/>
        <end position="57"/>
    </location>
</feature>
<dbReference type="PANTHER" id="PTHR16155:SF18">
    <property type="entry name" value="STERILE ALPHA MOTIF DOMAIN-CONTAINING PROTEIN 9-LIKE"/>
    <property type="match status" value="1"/>
</dbReference>
<comment type="caution">
    <text evidence="4">The sequence shown here is derived from an EMBL/GenBank/DDBJ whole genome shotgun (WGS) entry which is preliminary data.</text>
</comment>
<evidence type="ECO:0000313" key="4">
    <source>
        <dbReference type="EMBL" id="KAG8443143.1"/>
    </source>
</evidence>
<evidence type="ECO:0000256" key="1">
    <source>
        <dbReference type="SAM" id="Coils"/>
    </source>
</evidence>
<organism evidence="4 5">
    <name type="scientific">Hymenochirus boettgeri</name>
    <name type="common">Congo dwarf clawed frog</name>
    <dbReference type="NCBI Taxonomy" id="247094"/>
    <lineage>
        <taxon>Eukaryota</taxon>
        <taxon>Metazoa</taxon>
        <taxon>Chordata</taxon>
        <taxon>Craniata</taxon>
        <taxon>Vertebrata</taxon>
        <taxon>Euteleostomi</taxon>
        <taxon>Amphibia</taxon>
        <taxon>Batrachia</taxon>
        <taxon>Anura</taxon>
        <taxon>Pipoidea</taxon>
        <taxon>Pipidae</taxon>
        <taxon>Pipinae</taxon>
        <taxon>Hymenochirus</taxon>
    </lineage>
</organism>
<gene>
    <name evidence="4" type="ORF">GDO86_011814</name>
</gene>
<feature type="compositionally biased region" description="Basic and acidic residues" evidence="2">
    <location>
        <begin position="96"/>
        <end position="115"/>
    </location>
</feature>
<dbReference type="InterPro" id="IPR011990">
    <property type="entry name" value="TPR-like_helical_dom_sf"/>
</dbReference>
<proteinExistence type="predicted"/>
<dbReference type="InterPro" id="IPR013761">
    <property type="entry name" value="SAM/pointed_sf"/>
</dbReference>